<evidence type="ECO:0000313" key="1">
    <source>
        <dbReference type="EMBL" id="KAJ3662627.1"/>
    </source>
</evidence>
<protein>
    <submittedName>
        <fullName evidence="1">Uncharacterized protein</fullName>
    </submittedName>
</protein>
<sequence length="86" mass="9536">MLVCIIGRVANCLMPGLICDPEAVDVKQVRRHHPPTSPETFVISPHSPANIPILFVFVLYFQIPASVEPEPLKVEAVVFDCFVEAH</sequence>
<dbReference type="EMBL" id="JALNTZ010000002">
    <property type="protein sequence ID" value="KAJ3662627.1"/>
    <property type="molecule type" value="Genomic_DNA"/>
</dbReference>
<organism evidence="1 2">
    <name type="scientific">Zophobas morio</name>
    <dbReference type="NCBI Taxonomy" id="2755281"/>
    <lineage>
        <taxon>Eukaryota</taxon>
        <taxon>Metazoa</taxon>
        <taxon>Ecdysozoa</taxon>
        <taxon>Arthropoda</taxon>
        <taxon>Hexapoda</taxon>
        <taxon>Insecta</taxon>
        <taxon>Pterygota</taxon>
        <taxon>Neoptera</taxon>
        <taxon>Endopterygota</taxon>
        <taxon>Coleoptera</taxon>
        <taxon>Polyphaga</taxon>
        <taxon>Cucujiformia</taxon>
        <taxon>Tenebrionidae</taxon>
        <taxon>Zophobas</taxon>
    </lineage>
</organism>
<dbReference type="AlphaFoldDB" id="A0AA38IT44"/>
<reference evidence="1" key="1">
    <citation type="journal article" date="2023" name="G3 (Bethesda)">
        <title>Whole genome assemblies of Zophobas morio and Tenebrio molitor.</title>
        <authorList>
            <person name="Kaur S."/>
            <person name="Stinson S.A."/>
            <person name="diCenzo G.C."/>
        </authorList>
    </citation>
    <scope>NUCLEOTIDE SEQUENCE</scope>
    <source>
        <strain evidence="1">QUZm001</strain>
    </source>
</reference>
<gene>
    <name evidence="1" type="ORF">Zmor_006966</name>
</gene>
<evidence type="ECO:0000313" key="2">
    <source>
        <dbReference type="Proteomes" id="UP001168821"/>
    </source>
</evidence>
<comment type="caution">
    <text evidence="1">The sequence shown here is derived from an EMBL/GenBank/DDBJ whole genome shotgun (WGS) entry which is preliminary data.</text>
</comment>
<proteinExistence type="predicted"/>
<keyword evidence="2" id="KW-1185">Reference proteome</keyword>
<name>A0AA38IT44_9CUCU</name>
<dbReference type="Proteomes" id="UP001168821">
    <property type="component" value="Unassembled WGS sequence"/>
</dbReference>
<accession>A0AA38IT44</accession>